<dbReference type="AlphaFoldDB" id="A0A7I9WC59"/>
<accession>A0A7I9WC59</accession>
<proteinExistence type="predicted"/>
<comment type="caution">
    <text evidence="1">The sequence shown here is derived from an EMBL/GenBank/DDBJ whole genome shotgun (WGS) entry which is preliminary data.</text>
</comment>
<reference evidence="1 2" key="1">
    <citation type="journal article" date="2019" name="Emerg. Microbes Infect.">
        <title>Comprehensive subspecies identification of 175 nontuberculous mycobacteria species based on 7547 genomic profiles.</title>
        <authorList>
            <person name="Matsumoto Y."/>
            <person name="Kinjo T."/>
            <person name="Motooka D."/>
            <person name="Nabeya D."/>
            <person name="Jung N."/>
            <person name="Uechi K."/>
            <person name="Horii T."/>
            <person name="Iida T."/>
            <person name="Fujita J."/>
            <person name="Nakamura S."/>
        </authorList>
    </citation>
    <scope>NUCLEOTIDE SEQUENCE [LARGE SCALE GENOMIC DNA]</scope>
    <source>
        <strain evidence="1 2">JCM 6377</strain>
    </source>
</reference>
<dbReference type="Proteomes" id="UP000465302">
    <property type="component" value="Unassembled WGS sequence"/>
</dbReference>
<protein>
    <submittedName>
        <fullName evidence="1">Uncharacterized protein</fullName>
    </submittedName>
</protein>
<evidence type="ECO:0000313" key="2">
    <source>
        <dbReference type="Proteomes" id="UP000465302"/>
    </source>
</evidence>
<evidence type="ECO:0000313" key="1">
    <source>
        <dbReference type="EMBL" id="GFG55315.1"/>
    </source>
</evidence>
<gene>
    <name evidence="1" type="ORF">MAGR_67560</name>
</gene>
<name>A0A7I9WC59_MYCAG</name>
<dbReference type="EMBL" id="BLKS01000004">
    <property type="protein sequence ID" value="GFG55315.1"/>
    <property type="molecule type" value="Genomic_DNA"/>
</dbReference>
<organism evidence="1 2">
    <name type="scientific">Mycolicibacterium agri</name>
    <name type="common">Mycobacterium agri</name>
    <dbReference type="NCBI Taxonomy" id="36811"/>
    <lineage>
        <taxon>Bacteria</taxon>
        <taxon>Bacillati</taxon>
        <taxon>Actinomycetota</taxon>
        <taxon>Actinomycetes</taxon>
        <taxon>Mycobacteriales</taxon>
        <taxon>Mycobacteriaceae</taxon>
        <taxon>Mycolicibacterium</taxon>
    </lineage>
</organism>
<sequence length="66" mass="6728">MVPSPWQSGGPITLASDTDDLESLLNNLLQGASFVIDGITNGGYGPDLAPLVTPTAALIALAEIPH</sequence>